<dbReference type="InterPro" id="IPR001753">
    <property type="entry name" value="Enoyl-CoA_hydra/iso"/>
</dbReference>
<sequence length="259" mass="28292">MQESHTYFLLDIKHKTAYITLNRPDKLNALNTLVLKELAEILATLEADDNVRGIILTGAGDKAFVAGADIKEFQEFSSDEAWQLSKSGQEKVMDELYTFPKPVIAAINGFALGGGLELAMACHIRVASELAKMGLPEVSLGIIPGYGGTQRLPQLVGRGKALEMIMTGEMIDAQDALQWGLVNHVVPPGGLISTCEKLLEKMYQRSQTAIATAIRAVNIGLMEPEKGYEEEMDAFANAFDTPDFKEGVAAFLEKRKPNF</sequence>
<dbReference type="FunFam" id="3.90.226.10:FF:000009">
    <property type="entry name" value="Carnitinyl-CoA dehydratase"/>
    <property type="match status" value="1"/>
</dbReference>
<dbReference type="CDD" id="cd06558">
    <property type="entry name" value="crotonase-like"/>
    <property type="match status" value="1"/>
</dbReference>
<comment type="caution">
    <text evidence="4">The sequence shown here is derived from an EMBL/GenBank/DDBJ whole genome shotgun (WGS) entry which is preliminary data.</text>
</comment>
<evidence type="ECO:0000313" key="5">
    <source>
        <dbReference type="Proteomes" id="UP000322362"/>
    </source>
</evidence>
<organism evidence="4 5">
    <name type="scientific">Sphingobacterium phlebotomi</name>
    <dbReference type="NCBI Taxonomy" id="2605433"/>
    <lineage>
        <taxon>Bacteria</taxon>
        <taxon>Pseudomonadati</taxon>
        <taxon>Bacteroidota</taxon>
        <taxon>Sphingobacteriia</taxon>
        <taxon>Sphingobacteriales</taxon>
        <taxon>Sphingobacteriaceae</taxon>
        <taxon>Sphingobacterium</taxon>
    </lineage>
</organism>
<dbReference type="Gene3D" id="3.90.226.10">
    <property type="entry name" value="2-enoyl-CoA Hydratase, Chain A, domain 1"/>
    <property type="match status" value="1"/>
</dbReference>
<evidence type="ECO:0000256" key="3">
    <source>
        <dbReference type="RuleBase" id="RU003707"/>
    </source>
</evidence>
<protein>
    <submittedName>
        <fullName evidence="4">Enoyl-CoA hydratase</fullName>
    </submittedName>
</protein>
<dbReference type="EMBL" id="VTAV01000003">
    <property type="protein sequence ID" value="TYR37010.1"/>
    <property type="molecule type" value="Genomic_DNA"/>
</dbReference>
<dbReference type="PANTHER" id="PTHR11941">
    <property type="entry name" value="ENOYL-COA HYDRATASE-RELATED"/>
    <property type="match status" value="1"/>
</dbReference>
<keyword evidence="5" id="KW-1185">Reference proteome</keyword>
<gene>
    <name evidence="4" type="ORF">FXV77_07495</name>
</gene>
<dbReference type="PANTHER" id="PTHR11941:SF54">
    <property type="entry name" value="ENOYL-COA HYDRATASE, MITOCHONDRIAL"/>
    <property type="match status" value="1"/>
</dbReference>
<dbReference type="GO" id="GO:0016829">
    <property type="term" value="F:lyase activity"/>
    <property type="evidence" value="ECO:0007669"/>
    <property type="project" value="UniProtKB-KW"/>
</dbReference>
<evidence type="ECO:0000313" key="4">
    <source>
        <dbReference type="EMBL" id="TYR37010.1"/>
    </source>
</evidence>
<dbReference type="SUPFAM" id="SSF52096">
    <property type="entry name" value="ClpP/crotonase"/>
    <property type="match status" value="1"/>
</dbReference>
<evidence type="ECO:0000256" key="2">
    <source>
        <dbReference type="ARBA" id="ARBA00023239"/>
    </source>
</evidence>
<name>A0A5D4HDX3_9SPHI</name>
<dbReference type="Proteomes" id="UP000322362">
    <property type="component" value="Unassembled WGS sequence"/>
</dbReference>
<accession>A0A5D4HDX3</accession>
<dbReference type="GO" id="GO:0006635">
    <property type="term" value="P:fatty acid beta-oxidation"/>
    <property type="evidence" value="ECO:0007669"/>
    <property type="project" value="TreeGrafter"/>
</dbReference>
<evidence type="ECO:0000256" key="1">
    <source>
        <dbReference type="ARBA" id="ARBA00005254"/>
    </source>
</evidence>
<keyword evidence="2" id="KW-0456">Lyase</keyword>
<comment type="similarity">
    <text evidence="1 3">Belongs to the enoyl-CoA hydratase/isomerase family.</text>
</comment>
<dbReference type="Pfam" id="PF00378">
    <property type="entry name" value="ECH_1"/>
    <property type="match status" value="1"/>
</dbReference>
<proteinExistence type="inferred from homology"/>
<dbReference type="AlphaFoldDB" id="A0A5D4HDX3"/>
<dbReference type="RefSeq" id="WP_148918596.1">
    <property type="nucleotide sequence ID" value="NZ_VTAV01000003.1"/>
</dbReference>
<dbReference type="InterPro" id="IPR029045">
    <property type="entry name" value="ClpP/crotonase-like_dom_sf"/>
</dbReference>
<reference evidence="4 5" key="1">
    <citation type="submission" date="2019-08" db="EMBL/GenBank/DDBJ databases">
        <title>Phlebobacter frassis gen. nov. sp. nov., a new member of family Sphingobacteriaceae isolated from sand fly rearing media.</title>
        <authorList>
            <person name="Kakumanu M.L."/>
            <person name="Marayati B.F."/>
            <person name="Wada-Katsumata A."/>
            <person name="Wasserberg G."/>
            <person name="Schal C."/>
            <person name="Apperson C.S."/>
            <person name="Ponnusamy L."/>
        </authorList>
    </citation>
    <scope>NUCLEOTIDE SEQUENCE [LARGE SCALE GENOMIC DNA]</scope>
    <source>
        <strain evidence="4 5">SSI9</strain>
    </source>
</reference>
<dbReference type="InterPro" id="IPR018376">
    <property type="entry name" value="Enoyl-CoA_hyd/isom_CS"/>
</dbReference>
<dbReference type="PROSITE" id="PS00166">
    <property type="entry name" value="ENOYL_COA_HYDRATASE"/>
    <property type="match status" value="1"/>
</dbReference>